<reference evidence="1 2" key="1">
    <citation type="journal article" date="2023" name="Microorganisms">
        <title>Thiorhodovibrio frisius and Trv. litoralis spp. nov., Two Novel Members from a Clade of Fastidious Purple Sulfur Bacteria That Exhibit Unique Red-Shifted Light-Harvesting Capabilities.</title>
        <authorList>
            <person name="Methner A."/>
            <person name="Kuzyk S.B."/>
            <person name="Petersen J."/>
            <person name="Bauer S."/>
            <person name="Brinkmann H."/>
            <person name="Sichau K."/>
            <person name="Wanner G."/>
            <person name="Wolf J."/>
            <person name="Neumann-Schaal M."/>
            <person name="Henke P."/>
            <person name="Tank M."/>
            <person name="Sproer C."/>
            <person name="Bunk B."/>
            <person name="Overmann J."/>
        </authorList>
    </citation>
    <scope>NUCLEOTIDE SEQUENCE [LARGE SCALE GENOMIC DNA]</scope>
    <source>
        <strain evidence="1 2">DSM 6702</strain>
    </source>
</reference>
<dbReference type="RefSeq" id="WP_328985270.1">
    <property type="nucleotide sequence ID" value="NZ_CP121472.1"/>
</dbReference>
<dbReference type="Proteomes" id="UP001432180">
    <property type="component" value="Chromosome"/>
</dbReference>
<organism evidence="1 2">
    <name type="scientific">Thiorhodovibrio winogradskyi</name>
    <dbReference type="NCBI Taxonomy" id="77007"/>
    <lineage>
        <taxon>Bacteria</taxon>
        <taxon>Pseudomonadati</taxon>
        <taxon>Pseudomonadota</taxon>
        <taxon>Gammaproteobacteria</taxon>
        <taxon>Chromatiales</taxon>
        <taxon>Chromatiaceae</taxon>
        <taxon>Thiorhodovibrio</taxon>
    </lineage>
</organism>
<accession>A0ABZ0SGU6</accession>
<protein>
    <submittedName>
        <fullName evidence="1">Uncharacterized protein</fullName>
    </submittedName>
</protein>
<proteinExistence type="predicted"/>
<keyword evidence="2" id="KW-1185">Reference proteome</keyword>
<dbReference type="EMBL" id="CP121472">
    <property type="protein sequence ID" value="WPL19529.1"/>
    <property type="molecule type" value="Genomic_DNA"/>
</dbReference>
<sequence length="119" mass="12878">MTWRGDVHSAVCGGAYYFLLRAPRQTGKNTSMLALDKRLNAEGRCIALTITDCNRIDFAARQPHGVECIGAALDPEHPPVIASLAPPFGVQDVRRDAQGRAHPGVIVYLLGALDRTKTP</sequence>
<evidence type="ECO:0000313" key="2">
    <source>
        <dbReference type="Proteomes" id="UP001432180"/>
    </source>
</evidence>
<evidence type="ECO:0000313" key="1">
    <source>
        <dbReference type="EMBL" id="WPL19529.1"/>
    </source>
</evidence>
<gene>
    <name evidence="1" type="ORF">Thiowin_04660</name>
</gene>
<name>A0ABZ0SGU6_9GAMM</name>